<dbReference type="AlphaFoldDB" id="A0A916R8A0"/>
<keyword evidence="2" id="KW-1185">Reference proteome</keyword>
<proteinExistence type="predicted"/>
<organism evidence="1 2">
    <name type="scientific">Pelagibacterium lentulum</name>
    <dbReference type="NCBI Taxonomy" id="2029865"/>
    <lineage>
        <taxon>Bacteria</taxon>
        <taxon>Pseudomonadati</taxon>
        <taxon>Pseudomonadota</taxon>
        <taxon>Alphaproteobacteria</taxon>
        <taxon>Hyphomicrobiales</taxon>
        <taxon>Devosiaceae</taxon>
        <taxon>Pelagibacterium</taxon>
    </lineage>
</organism>
<name>A0A916R8A0_9HYPH</name>
<sequence length="323" mass="36253">MPSKELSREELFALVWEKPTQEVARELGVSDVAIAKLCARLQVPKPPRGYWARVQSGQTPKRPPLAAFREEVDRKRRETARAKAVGTLSKLQQQFYQAALSELDARGVDVGGAETRGSRLRELNPDLAAQILLLIQNRGHDWVKEGKVVANWNHSVQASAANLVGKLVPLARPQLLMFESDREPGRYMANGPAVFVRLTAHLQERIASLVRIVRDQKLDHVVVPLMAADHAWSARYVYAPAAHVFLDSTLCVSATEVWVESARRAWRDEDPPERVATGRLKLRDIMPIDYMPVREIELPPGVSRATVKPYAERLQGLLEADRC</sequence>
<evidence type="ECO:0000313" key="2">
    <source>
        <dbReference type="Proteomes" id="UP000596977"/>
    </source>
</evidence>
<dbReference type="Proteomes" id="UP000596977">
    <property type="component" value="Unassembled WGS sequence"/>
</dbReference>
<protein>
    <submittedName>
        <fullName evidence="1">Uncharacterized protein</fullName>
    </submittedName>
</protein>
<comment type="caution">
    <text evidence="1">The sequence shown here is derived from an EMBL/GenBank/DDBJ whole genome shotgun (WGS) entry which is preliminary data.</text>
</comment>
<accession>A0A916R8A0</accession>
<reference evidence="1 2" key="1">
    <citation type="journal article" date="2014" name="Int. J. Syst. Evol. Microbiol.">
        <title>Complete genome sequence of Corynebacterium casei LMG S-19264T (=DSM 44701T), isolated from a smear-ripened cheese.</title>
        <authorList>
            <consortium name="US DOE Joint Genome Institute (JGI-PGF)"/>
            <person name="Walter F."/>
            <person name="Albersmeier A."/>
            <person name="Kalinowski J."/>
            <person name="Ruckert C."/>
        </authorList>
    </citation>
    <scope>NUCLEOTIDE SEQUENCE [LARGE SCALE GENOMIC DNA]</scope>
    <source>
        <strain evidence="1 2">CGMCC 1.15896</strain>
    </source>
</reference>
<evidence type="ECO:0000313" key="1">
    <source>
        <dbReference type="EMBL" id="GGA43485.1"/>
    </source>
</evidence>
<dbReference type="RefSeq" id="WP_164734981.1">
    <property type="nucleotide sequence ID" value="NZ_RZMW01000036.1"/>
</dbReference>
<dbReference type="EMBL" id="BMKB01000002">
    <property type="protein sequence ID" value="GGA43485.1"/>
    <property type="molecule type" value="Genomic_DNA"/>
</dbReference>
<gene>
    <name evidence="1" type="ORF">GCM10011499_11350</name>
</gene>